<evidence type="ECO:0000256" key="1">
    <source>
        <dbReference type="ARBA" id="ARBA00004496"/>
    </source>
</evidence>
<dbReference type="FunFam" id="3.40.50.150:FF:000010">
    <property type="entry name" value="Protein-L-isoaspartate O-methyltransferase"/>
    <property type="match status" value="1"/>
</dbReference>
<keyword evidence="3 7" id="KW-0963">Cytoplasm</keyword>
<comment type="caution">
    <text evidence="8">The sequence shown here is derived from an EMBL/GenBank/DDBJ whole genome shotgun (WGS) entry which is preliminary data.</text>
</comment>
<evidence type="ECO:0000313" key="8">
    <source>
        <dbReference type="EMBL" id="NRQ44026.1"/>
    </source>
</evidence>
<comment type="function">
    <text evidence="7">Catalyzes the methyl esterification of L-isoaspartyl residues in peptides and proteins that result from spontaneous decomposition of normal L-aspartyl and L-asparaginyl residues. It plays a role in the repair and/or degradation of damaged proteins.</text>
</comment>
<evidence type="ECO:0000256" key="5">
    <source>
        <dbReference type="ARBA" id="ARBA00022679"/>
    </source>
</evidence>
<keyword evidence="4 7" id="KW-0489">Methyltransferase</keyword>
<evidence type="ECO:0000313" key="9">
    <source>
        <dbReference type="Proteomes" id="UP000523161"/>
    </source>
</evidence>
<proteinExistence type="inferred from homology"/>
<comment type="catalytic activity">
    <reaction evidence="7">
        <text>[protein]-L-isoaspartate + S-adenosyl-L-methionine = [protein]-L-isoaspartate alpha-methyl ester + S-adenosyl-L-homocysteine</text>
        <dbReference type="Rhea" id="RHEA:12705"/>
        <dbReference type="Rhea" id="RHEA-COMP:12143"/>
        <dbReference type="Rhea" id="RHEA-COMP:12144"/>
        <dbReference type="ChEBI" id="CHEBI:57856"/>
        <dbReference type="ChEBI" id="CHEBI:59789"/>
        <dbReference type="ChEBI" id="CHEBI:90596"/>
        <dbReference type="ChEBI" id="CHEBI:90598"/>
        <dbReference type="EC" id="2.1.1.77"/>
    </reaction>
</comment>
<evidence type="ECO:0000256" key="3">
    <source>
        <dbReference type="ARBA" id="ARBA00022490"/>
    </source>
</evidence>
<feature type="active site" evidence="7">
    <location>
        <position position="62"/>
    </location>
</feature>
<dbReference type="Pfam" id="PF01135">
    <property type="entry name" value="PCMT"/>
    <property type="match status" value="1"/>
</dbReference>
<dbReference type="EMBL" id="JABSOD010000020">
    <property type="protein sequence ID" value="NRQ44026.1"/>
    <property type="molecule type" value="Genomic_DNA"/>
</dbReference>
<protein>
    <recommendedName>
        <fullName evidence="7">Protein-L-isoaspartate O-methyltransferase</fullName>
        <ecNumber evidence="7">2.1.1.77</ecNumber>
    </recommendedName>
    <alternativeName>
        <fullName evidence="7">L-isoaspartyl protein carboxyl methyltransferase</fullName>
    </alternativeName>
    <alternativeName>
        <fullName evidence="7">Protein L-isoaspartyl methyltransferase</fullName>
    </alternativeName>
    <alternativeName>
        <fullName evidence="7">Protein-beta-aspartate methyltransferase</fullName>
        <shortName evidence="7">PIMT</shortName>
    </alternativeName>
</protein>
<dbReference type="GO" id="GO:0004719">
    <property type="term" value="F:protein-L-isoaspartate (D-aspartate) O-methyltransferase activity"/>
    <property type="evidence" value="ECO:0007669"/>
    <property type="project" value="UniProtKB-UniRule"/>
</dbReference>
<dbReference type="HAMAP" id="MF_00090">
    <property type="entry name" value="PIMT"/>
    <property type="match status" value="1"/>
</dbReference>
<dbReference type="CDD" id="cd02440">
    <property type="entry name" value="AdoMet_MTases"/>
    <property type="match status" value="1"/>
</dbReference>
<dbReference type="NCBIfam" id="NF001453">
    <property type="entry name" value="PRK00312.1"/>
    <property type="match status" value="1"/>
</dbReference>
<dbReference type="GO" id="GO:0030091">
    <property type="term" value="P:protein repair"/>
    <property type="evidence" value="ECO:0007669"/>
    <property type="project" value="UniProtKB-UniRule"/>
</dbReference>
<gene>
    <name evidence="7" type="primary">pcm</name>
    <name evidence="8" type="ORF">HRH59_15890</name>
</gene>
<keyword evidence="9" id="KW-1185">Reference proteome</keyword>
<sequence length="212" mass="22936">MAVATSRSAAVLAQKLQSDGITNAPVLAAIAHTPRHLFVEAVLAHKAYENTALPIGQGQTISQPYIVARMTELLLQDKAPGKVLEIGTGSGYQTAILARLFSHVCSVERIKALQFQAKRRLQQLDLHNVSMKHGDGWQGWPSKAPFDSIIVTAAPTEVPVALLQQLTDGGRLVIPVGLHDQVLRVYQRNGDEISSKDIEAVRFVPLVPGELA</sequence>
<dbReference type="EC" id="2.1.1.77" evidence="7"/>
<dbReference type="Proteomes" id="UP000523161">
    <property type="component" value="Unassembled WGS sequence"/>
</dbReference>
<name>A0A7Y5EK52_9GAMM</name>
<keyword evidence="6 7" id="KW-0949">S-adenosyl-L-methionine</keyword>
<evidence type="ECO:0000256" key="7">
    <source>
        <dbReference type="HAMAP-Rule" id="MF_00090"/>
    </source>
</evidence>
<organism evidence="8 9">
    <name type="scientific">Rheinheimera lutimaris</name>
    <dbReference type="NCBI Taxonomy" id="2740584"/>
    <lineage>
        <taxon>Bacteria</taxon>
        <taxon>Pseudomonadati</taxon>
        <taxon>Pseudomonadota</taxon>
        <taxon>Gammaproteobacteria</taxon>
        <taxon>Chromatiales</taxon>
        <taxon>Chromatiaceae</taxon>
        <taxon>Rheinheimera</taxon>
    </lineage>
</organism>
<dbReference type="AlphaFoldDB" id="A0A7Y5EK52"/>
<dbReference type="NCBIfam" id="TIGR00080">
    <property type="entry name" value="pimt"/>
    <property type="match status" value="1"/>
</dbReference>
<dbReference type="PANTHER" id="PTHR11579:SF0">
    <property type="entry name" value="PROTEIN-L-ISOASPARTATE(D-ASPARTATE) O-METHYLTRANSFERASE"/>
    <property type="match status" value="1"/>
</dbReference>
<dbReference type="PANTHER" id="PTHR11579">
    <property type="entry name" value="PROTEIN-L-ISOASPARTATE O-METHYLTRANSFERASE"/>
    <property type="match status" value="1"/>
</dbReference>
<dbReference type="GO" id="GO:0005737">
    <property type="term" value="C:cytoplasm"/>
    <property type="evidence" value="ECO:0007669"/>
    <property type="project" value="UniProtKB-SubCell"/>
</dbReference>
<dbReference type="InterPro" id="IPR000682">
    <property type="entry name" value="PCMT"/>
</dbReference>
<accession>A0A7Y5EK52</accession>
<comment type="subcellular location">
    <subcellularLocation>
        <location evidence="1 7">Cytoplasm</location>
    </subcellularLocation>
</comment>
<dbReference type="GO" id="GO:0032259">
    <property type="term" value="P:methylation"/>
    <property type="evidence" value="ECO:0007669"/>
    <property type="project" value="UniProtKB-KW"/>
</dbReference>
<dbReference type="PROSITE" id="PS01279">
    <property type="entry name" value="PCMT"/>
    <property type="match status" value="1"/>
</dbReference>
<keyword evidence="5 7" id="KW-0808">Transferase</keyword>
<dbReference type="InterPro" id="IPR029063">
    <property type="entry name" value="SAM-dependent_MTases_sf"/>
</dbReference>
<comment type="similarity">
    <text evidence="2 7">Belongs to the methyltransferase superfamily. L-isoaspartyl/D-aspartyl protein methyltransferase family.</text>
</comment>
<dbReference type="Gene3D" id="3.40.50.150">
    <property type="entry name" value="Vaccinia Virus protein VP39"/>
    <property type="match status" value="1"/>
</dbReference>
<evidence type="ECO:0000256" key="6">
    <source>
        <dbReference type="ARBA" id="ARBA00022691"/>
    </source>
</evidence>
<reference evidence="8 9" key="1">
    <citation type="submission" date="2020-06" db="EMBL/GenBank/DDBJ databases">
        <title>Rheinheimera sp. nov., a marine bacterium isolated from coastal.</title>
        <authorList>
            <person name="Yu Q."/>
            <person name="Qi Y."/>
            <person name="Pu J."/>
        </authorList>
    </citation>
    <scope>NUCLEOTIDE SEQUENCE [LARGE SCALE GENOMIC DNA]</scope>
    <source>
        <strain evidence="8 9">YQF-2</strain>
    </source>
</reference>
<evidence type="ECO:0000256" key="2">
    <source>
        <dbReference type="ARBA" id="ARBA00005369"/>
    </source>
</evidence>
<dbReference type="SUPFAM" id="SSF53335">
    <property type="entry name" value="S-adenosyl-L-methionine-dependent methyltransferases"/>
    <property type="match status" value="1"/>
</dbReference>
<dbReference type="RefSeq" id="WP_173502257.1">
    <property type="nucleotide sequence ID" value="NZ_JABSOD010000020.1"/>
</dbReference>
<evidence type="ECO:0000256" key="4">
    <source>
        <dbReference type="ARBA" id="ARBA00022603"/>
    </source>
</evidence>